<dbReference type="AlphaFoldDB" id="F2PX77"/>
<organism evidence="2 3">
    <name type="scientific">Trichophyton equinum (strain ATCC MYA-4606 / CBS 127.97)</name>
    <name type="common">Horse ringworm fungus</name>
    <dbReference type="NCBI Taxonomy" id="559882"/>
    <lineage>
        <taxon>Eukaryota</taxon>
        <taxon>Fungi</taxon>
        <taxon>Dikarya</taxon>
        <taxon>Ascomycota</taxon>
        <taxon>Pezizomycotina</taxon>
        <taxon>Eurotiomycetes</taxon>
        <taxon>Eurotiomycetidae</taxon>
        <taxon>Onygenales</taxon>
        <taxon>Arthrodermataceae</taxon>
        <taxon>Trichophyton</taxon>
    </lineage>
</organism>
<evidence type="ECO:0000313" key="3">
    <source>
        <dbReference type="Proteomes" id="UP000009169"/>
    </source>
</evidence>
<reference evidence="3" key="1">
    <citation type="journal article" date="2012" name="MBio">
        <title>Comparative genome analysis of Trichophyton rubrum and related dermatophytes reveals candidate genes involved in infection.</title>
        <authorList>
            <person name="Martinez D.A."/>
            <person name="Oliver B.G."/>
            <person name="Graeser Y."/>
            <person name="Goldberg J.M."/>
            <person name="Li W."/>
            <person name="Martinez-Rossi N.M."/>
            <person name="Monod M."/>
            <person name="Shelest E."/>
            <person name="Barton R.C."/>
            <person name="Birch E."/>
            <person name="Brakhage A.A."/>
            <person name="Chen Z."/>
            <person name="Gurr S.J."/>
            <person name="Heiman D."/>
            <person name="Heitman J."/>
            <person name="Kosti I."/>
            <person name="Rossi A."/>
            <person name="Saif S."/>
            <person name="Samalova M."/>
            <person name="Saunders C.W."/>
            <person name="Shea T."/>
            <person name="Summerbell R.C."/>
            <person name="Xu J."/>
            <person name="Young S."/>
            <person name="Zeng Q."/>
            <person name="Birren B.W."/>
            <person name="Cuomo C.A."/>
            <person name="White T.C."/>
        </authorList>
    </citation>
    <scope>NUCLEOTIDE SEQUENCE [LARGE SCALE GENOMIC DNA]</scope>
    <source>
        <strain evidence="3">ATCC MYA-4606 / CBS 127.97</strain>
    </source>
</reference>
<evidence type="ECO:0000313" key="2">
    <source>
        <dbReference type="EMBL" id="EGE06495.1"/>
    </source>
</evidence>
<sequence length="101" mass="11855">MGRKQLFDDMARLYVCMHAYMLACFPPLSAFNASQLPPIPYINTYNSLLVQKFNLKHRHSSQRAELVRGYDLVNQFPTTKGEMTEKEDRDKRVDERKEEGK</sequence>
<feature type="compositionally biased region" description="Basic and acidic residues" evidence="1">
    <location>
        <begin position="82"/>
        <end position="101"/>
    </location>
</feature>
<dbReference type="Proteomes" id="UP000009169">
    <property type="component" value="Unassembled WGS sequence"/>
</dbReference>
<protein>
    <submittedName>
        <fullName evidence="2">Uncharacterized protein</fullName>
    </submittedName>
</protein>
<feature type="region of interest" description="Disordered" evidence="1">
    <location>
        <begin position="78"/>
        <end position="101"/>
    </location>
</feature>
<keyword evidence="3" id="KW-1185">Reference proteome</keyword>
<dbReference type="HOGENOM" id="CLU_2293678_0_0_1"/>
<proteinExistence type="predicted"/>
<accession>F2PX77</accession>
<gene>
    <name evidence="2" type="ORF">TEQG_05495</name>
</gene>
<name>F2PX77_TRIEC</name>
<evidence type="ECO:0000256" key="1">
    <source>
        <dbReference type="SAM" id="MobiDB-lite"/>
    </source>
</evidence>
<dbReference type="EMBL" id="DS995748">
    <property type="protein sequence ID" value="EGE06495.1"/>
    <property type="molecule type" value="Genomic_DNA"/>
</dbReference>
<dbReference type="VEuPathDB" id="FungiDB:TEQG_05495"/>